<name>A0A6N9TDJ0_9ALTE</name>
<evidence type="ECO:0000313" key="2">
    <source>
        <dbReference type="Proteomes" id="UP000471381"/>
    </source>
</evidence>
<dbReference type="AlphaFoldDB" id="A0A6N9TDJ0"/>
<evidence type="ECO:0000313" key="1">
    <source>
        <dbReference type="EMBL" id="NDW15353.1"/>
    </source>
</evidence>
<dbReference type="Pfam" id="PF14255">
    <property type="entry name" value="Zn_ribbon_21"/>
    <property type="match status" value="1"/>
</dbReference>
<keyword evidence="2" id="KW-1185">Reference proteome</keyword>
<reference evidence="1 2" key="1">
    <citation type="submission" date="2020-01" db="EMBL/GenBank/DDBJ databases">
        <title>Genomes of bacteria type strains.</title>
        <authorList>
            <person name="Chen J."/>
            <person name="Zhu S."/>
            <person name="Yang J."/>
        </authorList>
    </citation>
    <scope>NUCLEOTIDE SEQUENCE [LARGE SCALE GENOMIC DNA]</scope>
    <source>
        <strain evidence="1 2">LMG 24078</strain>
    </source>
</reference>
<protein>
    <submittedName>
        <fullName evidence="1">CPXCG motif-containing cysteine-rich protein</fullName>
    </submittedName>
</protein>
<proteinExistence type="predicted"/>
<dbReference type="InterPro" id="IPR025990">
    <property type="entry name" value="zinc_ribbon_bacterial"/>
</dbReference>
<accession>A0A6N9TDJ0</accession>
<comment type="caution">
    <text evidence="1">The sequence shown here is derived from an EMBL/GenBank/DDBJ whole genome shotgun (WGS) entry which is preliminary data.</text>
</comment>
<dbReference type="EMBL" id="JAAAWO010000004">
    <property type="protein sequence ID" value="NDW15353.1"/>
    <property type="molecule type" value="Genomic_DNA"/>
</dbReference>
<organism evidence="1 2">
    <name type="scientific">Alteromonas genovensis</name>
    <dbReference type="NCBI Taxonomy" id="471225"/>
    <lineage>
        <taxon>Bacteria</taxon>
        <taxon>Pseudomonadati</taxon>
        <taxon>Pseudomonadota</taxon>
        <taxon>Gammaproteobacteria</taxon>
        <taxon>Alteromonadales</taxon>
        <taxon>Alteromonadaceae</taxon>
        <taxon>Alteromonas/Salinimonas group</taxon>
        <taxon>Alteromonas</taxon>
    </lineage>
</organism>
<dbReference type="InterPro" id="IPR017143">
    <property type="entry name" value="UCP037225"/>
</dbReference>
<dbReference type="RefSeq" id="WP_032097608.1">
    <property type="nucleotide sequence ID" value="NZ_JAAAWO010000004.1"/>
</dbReference>
<gene>
    <name evidence="1" type="ORF">GTQ48_07460</name>
</gene>
<dbReference type="Proteomes" id="UP000471381">
    <property type="component" value="Unassembled WGS sequence"/>
</dbReference>
<dbReference type="PIRSF" id="PIRSF037225">
    <property type="entry name" value="UCP037225"/>
    <property type="match status" value="1"/>
</dbReference>
<sequence length="63" mass="7120">MSLTRAMGFSCPYCMAPNDVEIDEINDVGQVQVLDCQVCCQPIELRVFQHGEELSIEAEREND</sequence>